<feature type="region of interest" description="Disordered" evidence="6">
    <location>
        <begin position="1"/>
        <end position="22"/>
    </location>
</feature>
<dbReference type="Gene3D" id="3.30.590.20">
    <property type="match status" value="1"/>
</dbReference>
<proteinExistence type="inferred from homology"/>
<feature type="compositionally biased region" description="Low complexity" evidence="6">
    <location>
        <begin position="11"/>
        <end position="22"/>
    </location>
</feature>
<dbReference type="EMBL" id="JACHJG010000006">
    <property type="protein sequence ID" value="MBB4887169.1"/>
    <property type="molecule type" value="Genomic_DNA"/>
</dbReference>
<dbReference type="RefSeq" id="WP_184734214.1">
    <property type="nucleotide sequence ID" value="NZ_CP147867.1"/>
</dbReference>
<evidence type="ECO:0000256" key="4">
    <source>
        <dbReference type="ARBA" id="ARBA00048819"/>
    </source>
</evidence>
<evidence type="ECO:0000256" key="5">
    <source>
        <dbReference type="HAMAP-Rule" id="MF_01609"/>
    </source>
</evidence>
<dbReference type="EC" id="6.3.2.2" evidence="5"/>
<sequence>MGDGTIRHIGSSSDPPLSTSDDIPTLGVEEEFVLVDSHSRAAVSCAPVVIKGAQGVLGDQIGAEIFPTMIETRTHPVTTLDGLYKELYRLRAGVAAAAAEYGCRAVASGTVIVPPKGPIEVTDQTRYLRMATEYGPLVNGDQGTGVCGCHIHVGVADREQAVQLANHLRPWLPALQALAANSPFHAGRDSGYASWRTMRWAQWPGAGPTPLLPDATAYDTLVDSLVTSGMLVDRRMVYWYARPSEHYPTVEIRVTDVNADVDTVILLAGLTRALAAVLLADVRRGVPAPGVLDSLLRAAHWRAARDGLTGRGVDPATGGRHPAAEPVDRLLRRAAPALEAAGDLSLVRDLWQRRRVLGGGADRQREAFRRRGDLRDVVDLLTVTADRS</sequence>
<evidence type="ECO:0000256" key="3">
    <source>
        <dbReference type="ARBA" id="ARBA00022840"/>
    </source>
</evidence>
<dbReference type="GO" id="GO:0042398">
    <property type="term" value="P:modified amino acid biosynthetic process"/>
    <property type="evidence" value="ECO:0007669"/>
    <property type="project" value="InterPro"/>
</dbReference>
<dbReference type="GO" id="GO:0005524">
    <property type="term" value="F:ATP binding"/>
    <property type="evidence" value="ECO:0007669"/>
    <property type="project" value="UniProtKB-KW"/>
</dbReference>
<protein>
    <recommendedName>
        <fullName evidence="5">Putative glutamate--cysteine ligase 2</fullName>
        <ecNumber evidence="5">6.3.2.2</ecNumber>
    </recommendedName>
    <alternativeName>
        <fullName evidence="5">Gamma-glutamylcysteine synthetase 2</fullName>
        <shortName evidence="5">GCS 2</shortName>
        <shortName evidence="5">Gamma-GCS 2</shortName>
    </alternativeName>
</protein>
<organism evidence="7 8">
    <name type="scientific">Streptomyces netropsis</name>
    <name type="common">Streptoverticillium netropsis</name>
    <dbReference type="NCBI Taxonomy" id="55404"/>
    <lineage>
        <taxon>Bacteria</taxon>
        <taxon>Bacillati</taxon>
        <taxon>Actinomycetota</taxon>
        <taxon>Actinomycetes</taxon>
        <taxon>Kitasatosporales</taxon>
        <taxon>Streptomycetaceae</taxon>
        <taxon>Streptomyces</taxon>
    </lineage>
</organism>
<accession>A0A7W7LBH3</accession>
<name>A0A7W7LBH3_STRNE</name>
<dbReference type="AlphaFoldDB" id="A0A7W7LBH3"/>
<keyword evidence="3 5" id="KW-0067">ATP-binding</keyword>
<dbReference type="InterPro" id="IPR050141">
    <property type="entry name" value="GCL_type2/YbdK_subfam"/>
</dbReference>
<gene>
    <name evidence="7" type="ORF">FHS38_003223</name>
</gene>
<comment type="catalytic activity">
    <reaction evidence="4 5">
        <text>L-cysteine + L-glutamate + ATP = gamma-L-glutamyl-L-cysteine + ADP + phosphate + H(+)</text>
        <dbReference type="Rhea" id="RHEA:13285"/>
        <dbReference type="ChEBI" id="CHEBI:15378"/>
        <dbReference type="ChEBI" id="CHEBI:29985"/>
        <dbReference type="ChEBI" id="CHEBI:30616"/>
        <dbReference type="ChEBI" id="CHEBI:35235"/>
        <dbReference type="ChEBI" id="CHEBI:43474"/>
        <dbReference type="ChEBI" id="CHEBI:58173"/>
        <dbReference type="ChEBI" id="CHEBI:456216"/>
        <dbReference type="EC" id="6.3.2.2"/>
    </reaction>
</comment>
<comment type="similarity">
    <text evidence="5">Belongs to the glutamate--cysteine ligase type 2 family. YbdK subfamily.</text>
</comment>
<dbReference type="InterPro" id="IPR011793">
    <property type="entry name" value="YbdK"/>
</dbReference>
<dbReference type="InterPro" id="IPR006336">
    <property type="entry name" value="GCS2"/>
</dbReference>
<comment type="caution">
    <text evidence="7">The sequence shown here is derived from an EMBL/GenBank/DDBJ whole genome shotgun (WGS) entry which is preliminary data.</text>
</comment>
<dbReference type="PANTHER" id="PTHR36510:SF1">
    <property type="entry name" value="GLUTAMATE--CYSTEINE LIGASE 2-RELATED"/>
    <property type="match status" value="1"/>
</dbReference>
<dbReference type="NCBIfam" id="NF010041">
    <property type="entry name" value="PRK13517.1-1"/>
    <property type="match status" value="1"/>
</dbReference>
<dbReference type="Proteomes" id="UP000556436">
    <property type="component" value="Unassembled WGS sequence"/>
</dbReference>
<evidence type="ECO:0000256" key="1">
    <source>
        <dbReference type="ARBA" id="ARBA00022598"/>
    </source>
</evidence>
<reference evidence="7 8" key="1">
    <citation type="submission" date="2020-08" db="EMBL/GenBank/DDBJ databases">
        <title>Genomic Encyclopedia of Type Strains, Phase III (KMG-III): the genomes of soil and plant-associated and newly described type strains.</title>
        <authorList>
            <person name="Whitman W."/>
        </authorList>
    </citation>
    <scope>NUCLEOTIDE SEQUENCE [LARGE SCALE GENOMIC DNA]</scope>
    <source>
        <strain evidence="7 8">CECT 3265</strain>
    </source>
</reference>
<evidence type="ECO:0000313" key="7">
    <source>
        <dbReference type="EMBL" id="MBB4887169.1"/>
    </source>
</evidence>
<dbReference type="PANTHER" id="PTHR36510">
    <property type="entry name" value="GLUTAMATE--CYSTEINE LIGASE 2-RELATED"/>
    <property type="match status" value="1"/>
</dbReference>
<dbReference type="HAMAP" id="MF_01609">
    <property type="entry name" value="Glu_cys_ligase_2"/>
    <property type="match status" value="1"/>
</dbReference>
<dbReference type="SUPFAM" id="SSF55931">
    <property type="entry name" value="Glutamine synthetase/guanido kinase"/>
    <property type="match status" value="1"/>
</dbReference>
<dbReference type="NCBIfam" id="TIGR02050">
    <property type="entry name" value="gshA_cyan_rel"/>
    <property type="match status" value="1"/>
</dbReference>
<dbReference type="GO" id="GO:0004357">
    <property type="term" value="F:glutamate-cysteine ligase activity"/>
    <property type="evidence" value="ECO:0007669"/>
    <property type="project" value="UniProtKB-EC"/>
</dbReference>
<keyword evidence="1 5" id="KW-0436">Ligase</keyword>
<evidence type="ECO:0000313" key="8">
    <source>
        <dbReference type="Proteomes" id="UP000556436"/>
    </source>
</evidence>
<keyword evidence="8" id="KW-1185">Reference proteome</keyword>
<evidence type="ECO:0000256" key="2">
    <source>
        <dbReference type="ARBA" id="ARBA00022741"/>
    </source>
</evidence>
<evidence type="ECO:0000256" key="6">
    <source>
        <dbReference type="SAM" id="MobiDB-lite"/>
    </source>
</evidence>
<dbReference type="InterPro" id="IPR014746">
    <property type="entry name" value="Gln_synth/guanido_kin_cat_dom"/>
</dbReference>
<comment type="function">
    <text evidence="5">ATP-dependent carboxylate-amine ligase which exhibits weak glutamate--cysteine ligase activity.</text>
</comment>
<keyword evidence="2 5" id="KW-0547">Nucleotide-binding</keyword>
<dbReference type="Pfam" id="PF04107">
    <property type="entry name" value="GCS2"/>
    <property type="match status" value="1"/>
</dbReference>